<proteinExistence type="predicted"/>
<evidence type="ECO:0000256" key="1">
    <source>
        <dbReference type="ARBA" id="ARBA00004123"/>
    </source>
</evidence>
<evidence type="ECO:0000256" key="4">
    <source>
        <dbReference type="ARBA" id="ARBA00022833"/>
    </source>
</evidence>
<dbReference type="EMBL" id="CAKKLH010000032">
    <property type="protein sequence ID" value="CAH0100131.1"/>
    <property type="molecule type" value="Genomic_DNA"/>
</dbReference>
<keyword evidence="5" id="KW-0539">Nucleus</keyword>
<dbReference type="SUPFAM" id="SSF53098">
    <property type="entry name" value="Ribonuclease H-like"/>
    <property type="match status" value="1"/>
</dbReference>
<comment type="caution">
    <text evidence="7">The sequence shown here is derived from an EMBL/GenBank/DDBJ whole genome shotgun (WGS) entry which is preliminary data.</text>
</comment>
<dbReference type="OrthoDB" id="6770822at2759"/>
<dbReference type="PANTHER" id="PTHR46481">
    <property type="entry name" value="ZINC FINGER BED DOMAIN-CONTAINING PROTEIN 4"/>
    <property type="match status" value="1"/>
</dbReference>
<protein>
    <recommendedName>
        <fullName evidence="9">BED-type domain-containing protein</fullName>
    </recommendedName>
</protein>
<evidence type="ECO:0000313" key="7">
    <source>
        <dbReference type="EMBL" id="CAH0100131.1"/>
    </source>
</evidence>
<evidence type="ECO:0008006" key="9">
    <source>
        <dbReference type="Google" id="ProtNLM"/>
    </source>
</evidence>
<organism evidence="7 8">
    <name type="scientific">Daphnia galeata</name>
    <dbReference type="NCBI Taxonomy" id="27404"/>
    <lineage>
        <taxon>Eukaryota</taxon>
        <taxon>Metazoa</taxon>
        <taxon>Ecdysozoa</taxon>
        <taxon>Arthropoda</taxon>
        <taxon>Crustacea</taxon>
        <taxon>Branchiopoda</taxon>
        <taxon>Diplostraca</taxon>
        <taxon>Cladocera</taxon>
        <taxon>Anomopoda</taxon>
        <taxon>Daphniidae</taxon>
        <taxon>Daphnia</taxon>
    </lineage>
</organism>
<feature type="region of interest" description="Disordered" evidence="6">
    <location>
        <begin position="1"/>
        <end position="38"/>
    </location>
</feature>
<keyword evidence="2" id="KW-0479">Metal-binding</keyword>
<evidence type="ECO:0000313" key="8">
    <source>
        <dbReference type="Proteomes" id="UP000789390"/>
    </source>
</evidence>
<dbReference type="Proteomes" id="UP000789390">
    <property type="component" value="Unassembled WGS sequence"/>
</dbReference>
<sequence length="554" mass="62746">MPKVNNKSDTGNIAKPQITYNLPRRAKKQPVNNGHLDDVEHVSNDACLPEIEVHSIPNIAANVVVISEQTDSAENEDATVAEEMEIIASNNESHVDGIEVNLDALGEEPNPDRSLTDDEIRQIDATIDRVINSNCMDNLDEEIGLQNERPSFSSKRKKTSWVWNFFNHDENANANICLICGVKYDALKSQGSTTAMEKHLTGLKGGHGLVKGTKDPMKEGNILFVPFSQENVRRCIAHWITMSDIPFSEIENPFFKQMMLCASDNQYKPVLSRSTVRDDIEKIHVFSKNWIKRKAKNVSSRLSFTMDVVSTKYRMFPFLGITMHWIADGILKHLGLSLTHIKGPHSGENLFETFIEVVKNQFELLDKILVVTTDSASSNYSFMRHLSDYCKSKNILNIHATGSRISCFAHILNLAVQAFLKAANIESPADDDYFDVELEEALLTNLAIPTSNILKRIVVAIRSSGQRRELFKMICDDLHLEALELIIDCATRWNSVCAMIERGLRFISLSNDESFKSLTFSARDWEYLNSIYELLKIQDLNWNISRKQYGLNEK</sequence>
<evidence type="ECO:0000256" key="5">
    <source>
        <dbReference type="ARBA" id="ARBA00023242"/>
    </source>
</evidence>
<keyword evidence="3" id="KW-0863">Zinc-finger</keyword>
<evidence type="ECO:0000256" key="3">
    <source>
        <dbReference type="ARBA" id="ARBA00022771"/>
    </source>
</evidence>
<evidence type="ECO:0000256" key="6">
    <source>
        <dbReference type="SAM" id="MobiDB-lite"/>
    </source>
</evidence>
<dbReference type="InterPro" id="IPR052035">
    <property type="entry name" value="ZnF_BED_domain_contain"/>
</dbReference>
<keyword evidence="4" id="KW-0862">Zinc</keyword>
<dbReference type="PANTHER" id="PTHR46481:SF10">
    <property type="entry name" value="ZINC FINGER BED DOMAIN-CONTAINING PROTEIN 39"/>
    <property type="match status" value="1"/>
</dbReference>
<dbReference type="AlphaFoldDB" id="A0A8J2RAG0"/>
<dbReference type="SMART" id="SM00614">
    <property type="entry name" value="ZnF_BED"/>
    <property type="match status" value="1"/>
</dbReference>
<keyword evidence="8" id="KW-1185">Reference proteome</keyword>
<name>A0A8J2RAG0_9CRUS</name>
<comment type="subcellular location">
    <subcellularLocation>
        <location evidence="1">Nucleus</location>
    </subcellularLocation>
</comment>
<reference evidence="7" key="1">
    <citation type="submission" date="2021-11" db="EMBL/GenBank/DDBJ databases">
        <authorList>
            <person name="Schell T."/>
        </authorList>
    </citation>
    <scope>NUCLEOTIDE SEQUENCE</scope>
    <source>
        <strain evidence="7">M5</strain>
    </source>
</reference>
<feature type="compositionally biased region" description="Polar residues" evidence="6">
    <location>
        <begin position="1"/>
        <end position="11"/>
    </location>
</feature>
<evidence type="ECO:0000256" key="2">
    <source>
        <dbReference type="ARBA" id="ARBA00022723"/>
    </source>
</evidence>
<gene>
    <name evidence="7" type="ORF">DGAL_LOCUS2306</name>
</gene>
<dbReference type="GO" id="GO:0008270">
    <property type="term" value="F:zinc ion binding"/>
    <property type="evidence" value="ECO:0007669"/>
    <property type="project" value="UniProtKB-KW"/>
</dbReference>
<dbReference type="InterPro" id="IPR012337">
    <property type="entry name" value="RNaseH-like_sf"/>
</dbReference>
<dbReference type="GO" id="GO:0005634">
    <property type="term" value="C:nucleus"/>
    <property type="evidence" value="ECO:0007669"/>
    <property type="project" value="UniProtKB-SubCell"/>
</dbReference>
<accession>A0A8J2RAG0</accession>